<gene>
    <name evidence="7" type="ORF">BSR29_00940</name>
</gene>
<dbReference type="Gene3D" id="3.40.190.10">
    <property type="entry name" value="Periplasmic binding protein-like II"/>
    <property type="match status" value="3"/>
</dbReference>
<evidence type="ECO:0000256" key="2">
    <source>
        <dbReference type="ARBA" id="ARBA00022729"/>
    </source>
</evidence>
<dbReference type="RefSeq" id="WP_073708446.1">
    <property type="nucleotide sequence ID" value="NZ_MQSU01000001.1"/>
</dbReference>
<evidence type="ECO:0000313" key="7">
    <source>
        <dbReference type="EMBL" id="OKL49555.1"/>
    </source>
</evidence>
<sequence>MLSNKLRKIAAVSVLALMSTGFAACSSSNDGGSAAPEQLKPGEVAKFTWYHRIPDKKGNTTLKELVDQFNKENPDIEVVPERMQGSAGESYAKINSMVEAGKDVPCVTQIGFERVPDMMGAMMDVKQYAEKYKDDFIPDLYNKATVGDKVFGFPQGASPILFFYRADLFEQYGLKVPTTWDEYKETAKLVREKSGNKSYLGAFLQDEIQWQAALTSSEGADWFGYDPAASTWSVNIKTPETEKVATYWQGLVDEKLVVPTTRWGQDFGKYLQDGTILSTIGGSWEAPLIADTAPDGNGKWKVAQIPHFDASNTTVGQNGGTIAAVLKGCKYPEQAVKFAHWWATNIKGLAGLGLLPAAKVDKIETPANLKEYFGGQEIYEEFIKANNNAPKVTWAPQIGKTLDAMSNELKLVGTTGSLPKVYEIGQTTAVDSLKAVGITVK</sequence>
<dbReference type="Proteomes" id="UP000186785">
    <property type="component" value="Unassembled WGS sequence"/>
</dbReference>
<dbReference type="AlphaFoldDB" id="A0A1Q5PQ82"/>
<keyword evidence="3" id="KW-0472">Membrane</keyword>
<evidence type="ECO:0000256" key="5">
    <source>
        <dbReference type="ARBA" id="ARBA00023288"/>
    </source>
</evidence>
<evidence type="ECO:0000256" key="1">
    <source>
        <dbReference type="ARBA" id="ARBA00022475"/>
    </source>
</evidence>
<dbReference type="STRING" id="1921764.BSR28_01580"/>
<feature type="signal peptide" evidence="6">
    <location>
        <begin position="1"/>
        <end position="23"/>
    </location>
</feature>
<organism evidence="7 8">
    <name type="scientific">Boudabousia liubingyangii</name>
    <dbReference type="NCBI Taxonomy" id="1921764"/>
    <lineage>
        <taxon>Bacteria</taxon>
        <taxon>Bacillati</taxon>
        <taxon>Actinomycetota</taxon>
        <taxon>Actinomycetes</taxon>
        <taxon>Actinomycetales</taxon>
        <taxon>Actinomycetaceae</taxon>
        <taxon>Boudabousia</taxon>
    </lineage>
</organism>
<keyword evidence="4" id="KW-0564">Palmitate</keyword>
<dbReference type="PANTHER" id="PTHR43649">
    <property type="entry name" value="ARABINOSE-BINDING PROTEIN-RELATED"/>
    <property type="match status" value="1"/>
</dbReference>
<keyword evidence="5" id="KW-0449">Lipoprotein</keyword>
<dbReference type="InterPro" id="IPR050490">
    <property type="entry name" value="Bact_solute-bd_prot1"/>
</dbReference>
<dbReference type="InterPro" id="IPR006059">
    <property type="entry name" value="SBP"/>
</dbReference>
<name>A0A1Q5PQ82_9ACTO</name>
<feature type="chain" id="PRO_5039057095" description="ABC transporter substrate-binding protein" evidence="6">
    <location>
        <begin position="24"/>
        <end position="441"/>
    </location>
</feature>
<keyword evidence="8" id="KW-1185">Reference proteome</keyword>
<dbReference type="Pfam" id="PF01547">
    <property type="entry name" value="SBP_bac_1"/>
    <property type="match status" value="1"/>
</dbReference>
<keyword evidence="2 6" id="KW-0732">Signal</keyword>
<reference evidence="7 8" key="1">
    <citation type="submission" date="2016-11" db="EMBL/GenBank/DDBJ databases">
        <title>Actinomyces gypaetusis sp. nov. isolated from the vulture Gypaetus barbatus in Qinghai Tibet Plateau China.</title>
        <authorList>
            <person name="Meng X."/>
        </authorList>
    </citation>
    <scope>NUCLEOTIDE SEQUENCE [LARGE SCALE GENOMIC DNA]</scope>
    <source>
        <strain evidence="7 8">VUL4_2</strain>
    </source>
</reference>
<evidence type="ECO:0000256" key="3">
    <source>
        <dbReference type="ARBA" id="ARBA00023136"/>
    </source>
</evidence>
<evidence type="ECO:0008006" key="9">
    <source>
        <dbReference type="Google" id="ProtNLM"/>
    </source>
</evidence>
<comment type="caution">
    <text evidence="7">The sequence shown here is derived from an EMBL/GenBank/DDBJ whole genome shotgun (WGS) entry which is preliminary data.</text>
</comment>
<proteinExistence type="predicted"/>
<protein>
    <recommendedName>
        <fullName evidence="9">ABC transporter substrate-binding protein</fullName>
    </recommendedName>
</protein>
<dbReference type="PANTHER" id="PTHR43649:SF33">
    <property type="entry name" value="POLYGALACTURONAN_RHAMNOGALACTURONAN-BINDING PROTEIN YTCQ"/>
    <property type="match status" value="1"/>
</dbReference>
<dbReference type="SUPFAM" id="SSF53850">
    <property type="entry name" value="Periplasmic binding protein-like II"/>
    <property type="match status" value="1"/>
</dbReference>
<dbReference type="PROSITE" id="PS51257">
    <property type="entry name" value="PROKAR_LIPOPROTEIN"/>
    <property type="match status" value="1"/>
</dbReference>
<evidence type="ECO:0000256" key="6">
    <source>
        <dbReference type="SAM" id="SignalP"/>
    </source>
</evidence>
<keyword evidence="1" id="KW-1003">Cell membrane</keyword>
<evidence type="ECO:0000256" key="4">
    <source>
        <dbReference type="ARBA" id="ARBA00023139"/>
    </source>
</evidence>
<accession>A0A1Q5PQ82</accession>
<dbReference type="EMBL" id="MQSV01000001">
    <property type="protein sequence ID" value="OKL49555.1"/>
    <property type="molecule type" value="Genomic_DNA"/>
</dbReference>
<evidence type="ECO:0000313" key="8">
    <source>
        <dbReference type="Proteomes" id="UP000186785"/>
    </source>
</evidence>